<dbReference type="Proteomes" id="UP000021369">
    <property type="component" value="Unassembled WGS sequence"/>
</dbReference>
<organism evidence="4 5">
    <name type="scientific">Ruminococcus albus SY3</name>
    <dbReference type="NCBI Taxonomy" id="1341156"/>
    <lineage>
        <taxon>Bacteria</taxon>
        <taxon>Bacillati</taxon>
        <taxon>Bacillota</taxon>
        <taxon>Clostridia</taxon>
        <taxon>Eubacteriales</taxon>
        <taxon>Oscillospiraceae</taxon>
        <taxon>Ruminococcus</taxon>
    </lineage>
</organism>
<dbReference type="OrthoDB" id="9802318at2"/>
<dbReference type="Pfam" id="PF21348">
    <property type="entry name" value="RGL11_C"/>
    <property type="match status" value="1"/>
</dbReference>
<feature type="chain" id="PRO_5039586872" evidence="1">
    <location>
        <begin position="24"/>
        <end position="869"/>
    </location>
</feature>
<evidence type="ECO:0000313" key="4">
    <source>
        <dbReference type="EMBL" id="EXM39518.1"/>
    </source>
</evidence>
<dbReference type="InterPro" id="IPR034641">
    <property type="entry name" value="RGL11"/>
</dbReference>
<gene>
    <name evidence="4" type="ORF">RASY3_06460</name>
</gene>
<feature type="domain" description="Rhamnogalacturonan I lyase beta-sheet" evidence="2">
    <location>
        <begin position="44"/>
        <end position="118"/>
    </location>
</feature>
<evidence type="ECO:0000259" key="3">
    <source>
        <dbReference type="Pfam" id="PF21348"/>
    </source>
</evidence>
<dbReference type="InterPro" id="IPR041624">
    <property type="entry name" value="RGI_lyase"/>
</dbReference>
<feature type="signal peptide" evidence="1">
    <location>
        <begin position="1"/>
        <end position="23"/>
    </location>
</feature>
<evidence type="ECO:0000259" key="2">
    <source>
        <dbReference type="Pfam" id="PF18370"/>
    </source>
</evidence>
<proteinExistence type="predicted"/>
<keyword evidence="1" id="KW-0732">Signal</keyword>
<dbReference type="AlphaFoldDB" id="A0A011VYA7"/>
<dbReference type="EMBL" id="JEOB01000002">
    <property type="protein sequence ID" value="EXM39518.1"/>
    <property type="molecule type" value="Genomic_DNA"/>
</dbReference>
<dbReference type="SUPFAM" id="SSF69318">
    <property type="entry name" value="Integrin alpha N-terminal domain"/>
    <property type="match status" value="1"/>
</dbReference>
<dbReference type="SUPFAM" id="SSF49265">
    <property type="entry name" value="Fibronectin type III"/>
    <property type="match status" value="1"/>
</dbReference>
<dbReference type="CDD" id="cd10318">
    <property type="entry name" value="RGL11"/>
    <property type="match status" value="1"/>
</dbReference>
<protein>
    <submittedName>
        <fullName evidence="4">Fibronectin</fullName>
    </submittedName>
</protein>
<name>A0A011VYA7_RUMAL</name>
<keyword evidence="5" id="KW-1185">Reference proteome</keyword>
<dbReference type="Pfam" id="PF18370">
    <property type="entry name" value="RGI_lyase"/>
    <property type="match status" value="1"/>
</dbReference>
<sequence length="869" mass="95581">MRSAFKRIAAAAASLSVALSGFAGTAQLTASAAYGQGGNGTAIMEYLDRGIYAIKSGNGMFISWRFNANDSDDTEFRLYRDNTLIYTSKAGQATNYWDAYGNSNSTYRVDTFVNGSFKASDNCIFKSGSNYFDIPLNNPDSSKYSPNDCCVGDVNGDGQYEIFVKWDPNDSQDNSKTGYTSKVYIDCYTLTGQQLWRIDMGKNIRAGQHYTQMCVADFDCDGKAELITKTCDGTVDGTGKAIGNAYANYVDSSGTVLTGPEYLTLFEGATGKALDTIDFPVPRGTATGNTAKSTWGDNYGNRCERYNSAIAYLDGVHPSAVYGRGYYTRLSLSAIDVRNGKLSKRWVYDTGFNSSDPAYGQGNHNVMVADFDNDGKQEVCMGASCFDDNGSLLWSTKLGHGDAMHVGDLDPNHEGIEVFLCHESGNYGISLIDGRNGSKIWHYDGDKDTGRCCADNVLAGNGGAEFWGSRPAYAVYNTKGQQIGSKQPSTNFLIYWDGDLERELLDNIYITKMTGIDSYQTIFTANGCASNNGTKAVPCLTADIFGDWREELVLRTEDNSKLRVFCTNTETKYRMTTLMHDMQYRMQAGCEQSSYNQPPHPSYYLGSETGVPARPNIKLNSSAPEPVNGKLIKNFLVRDSANADGWKLMNSNTTGGLIYGDRDFTYTSLSYELQNSEYIMTACNSKNTDADLAEFTADKGIEVYVMVDDREEAAGMIPYWLSGYTKTSLTARSSNDVTYTAYKKAFNAGDKVVLGTNGMTGYVVNYTVFVKEQQTSAPSPDMNIRVNYNTQYHQIQFVWDKVQGADRYGIAVYLAGKWRVQTSNITTNSYVTPKNLTPGLSYQVAIAARVNGVWNTTEAIKNRVFVTVG</sequence>
<dbReference type="InterPro" id="IPR049366">
    <property type="entry name" value="RGL11_C"/>
</dbReference>
<feature type="domain" description="Rhamnogalacturonan lyase family 11 C-terminal" evidence="3">
    <location>
        <begin position="141"/>
        <end position="615"/>
    </location>
</feature>
<dbReference type="Gene3D" id="2.60.40.10">
    <property type="entry name" value="Immunoglobulins"/>
    <property type="match status" value="1"/>
</dbReference>
<accession>A0A011VYA7</accession>
<dbReference type="InterPro" id="IPR036116">
    <property type="entry name" value="FN3_sf"/>
</dbReference>
<dbReference type="PANTHER" id="PTHR43118">
    <property type="entry name" value="RHAMNOGALACTURONAN LYASE (EUROFUNG)"/>
    <property type="match status" value="1"/>
</dbReference>
<dbReference type="PANTHER" id="PTHR43118:SF1">
    <property type="entry name" value="RHAMNOGALACTURONAN LYASE (EUROFUNG)"/>
    <property type="match status" value="1"/>
</dbReference>
<comment type="caution">
    <text evidence="4">The sequence shown here is derived from an EMBL/GenBank/DDBJ whole genome shotgun (WGS) entry which is preliminary data.</text>
</comment>
<evidence type="ECO:0000313" key="5">
    <source>
        <dbReference type="Proteomes" id="UP000021369"/>
    </source>
</evidence>
<reference evidence="4 5" key="1">
    <citation type="submission" date="2013-06" db="EMBL/GenBank/DDBJ databases">
        <title>Rumen cellulosomics: divergent fiber-degrading strategies revealed by comparative genome-wide analysis of six Ruminococcal strains.</title>
        <authorList>
            <person name="Dassa B."/>
            <person name="Borovok I."/>
            <person name="Lamed R."/>
            <person name="Flint H."/>
            <person name="Yeoman C.J."/>
            <person name="White B."/>
            <person name="Bayer E.A."/>
        </authorList>
    </citation>
    <scope>NUCLEOTIDE SEQUENCE [LARGE SCALE GENOMIC DNA]</scope>
    <source>
        <strain evidence="4 5">SY3</strain>
    </source>
</reference>
<dbReference type="PATRIC" id="fig|1341156.4.peg.1709"/>
<dbReference type="RefSeq" id="WP_037286195.1">
    <property type="nucleotide sequence ID" value="NZ_JEOB01000002.1"/>
</dbReference>
<dbReference type="InterPro" id="IPR028994">
    <property type="entry name" value="Integrin_alpha_N"/>
</dbReference>
<dbReference type="InterPro" id="IPR013783">
    <property type="entry name" value="Ig-like_fold"/>
</dbReference>
<evidence type="ECO:0000256" key="1">
    <source>
        <dbReference type="SAM" id="SignalP"/>
    </source>
</evidence>